<dbReference type="Proteomes" id="UP001209083">
    <property type="component" value="Chromosome"/>
</dbReference>
<dbReference type="EMBL" id="CP090958">
    <property type="protein sequence ID" value="WGW11867.1"/>
    <property type="molecule type" value="Genomic_DNA"/>
</dbReference>
<evidence type="ECO:0000313" key="3">
    <source>
        <dbReference type="Proteomes" id="UP001209083"/>
    </source>
</evidence>
<gene>
    <name evidence="2" type="ORF">LWF01_17535</name>
</gene>
<keyword evidence="3" id="KW-1185">Reference proteome</keyword>
<proteinExistence type="predicted"/>
<accession>A0ABY8QS78</accession>
<name>A0ABY8QS78_9MICO</name>
<reference evidence="2 3" key="1">
    <citation type="submission" date="2023-05" db="EMBL/GenBank/DDBJ databases">
        <title>Lithophilousrod everest ZFBP1038 complete genpme.</title>
        <authorList>
            <person name="Tian M."/>
        </authorList>
    </citation>
    <scope>NUCLEOTIDE SEQUENCE [LARGE SCALE GENOMIC DNA]</scope>
    <source>
        <strain evidence="2 3">ZFBP1038</strain>
    </source>
</reference>
<sequence>MSKDSLEVQQRLPSHPEGDTHVSPCESLKVTDVYELKGYDNGPATVTWEVDFADNGADVVNIRFPYRNEERYLAFRPAEPTMDGAAIDRYDEYTRSHKQPD</sequence>
<evidence type="ECO:0000313" key="2">
    <source>
        <dbReference type="EMBL" id="WGW11867.1"/>
    </source>
</evidence>
<feature type="region of interest" description="Disordered" evidence="1">
    <location>
        <begin position="1"/>
        <end position="24"/>
    </location>
</feature>
<evidence type="ECO:0000256" key="1">
    <source>
        <dbReference type="SAM" id="MobiDB-lite"/>
    </source>
</evidence>
<protein>
    <submittedName>
        <fullName evidence="2">Uncharacterized protein</fullName>
    </submittedName>
</protein>
<dbReference type="RefSeq" id="WP_349638661.1">
    <property type="nucleotide sequence ID" value="NZ_CP090958.1"/>
</dbReference>
<organism evidence="2 3">
    <name type="scientific">Saxibacter everestensis</name>
    <dbReference type="NCBI Taxonomy" id="2909229"/>
    <lineage>
        <taxon>Bacteria</taxon>
        <taxon>Bacillati</taxon>
        <taxon>Actinomycetota</taxon>
        <taxon>Actinomycetes</taxon>
        <taxon>Micrococcales</taxon>
        <taxon>Brevibacteriaceae</taxon>
        <taxon>Saxibacter</taxon>
    </lineage>
</organism>